<dbReference type="RefSeq" id="XP_505227.1">
    <property type="nucleotide sequence ID" value="XM_505227.3"/>
</dbReference>
<evidence type="ECO:0000313" key="1">
    <source>
        <dbReference type="EMBL" id="AOW06929.1"/>
    </source>
</evidence>
<reference evidence="1 2" key="1">
    <citation type="journal article" date="2016" name="PLoS ONE">
        <title>Sequence Assembly of Yarrowia lipolytica Strain W29/CLIB89 Shows Transposable Element Diversity.</title>
        <authorList>
            <person name="Magnan C."/>
            <person name="Yu J."/>
            <person name="Chang I."/>
            <person name="Jahn E."/>
            <person name="Kanomata Y."/>
            <person name="Wu J."/>
            <person name="Zeller M."/>
            <person name="Oakes M."/>
            <person name="Baldi P."/>
            <person name="Sandmeyer S."/>
        </authorList>
    </citation>
    <scope>NUCLEOTIDE SEQUENCE [LARGE SCALE GENOMIC DNA]</scope>
    <source>
        <strain evidence="2">CLIB89(W29)</strain>
    </source>
</reference>
<dbReference type="OrthoDB" id="4098441at2759"/>
<dbReference type="EMBL" id="CP017558">
    <property type="protein sequence ID" value="AOW06929.1"/>
    <property type="molecule type" value="Genomic_DNA"/>
</dbReference>
<protein>
    <recommendedName>
        <fullName evidence="3">Cell wall protein PhiA</fullName>
    </recommendedName>
</protein>
<dbReference type="KEGG" id="yli:2908990"/>
<gene>
    <name evidence="1" type="ORF">YALI1_F13476g</name>
</gene>
<dbReference type="AlphaFoldDB" id="A0A1H6PLP0"/>
<name>A0A1H6PLP0_YARLL</name>
<dbReference type="GeneID" id="2908990"/>
<accession>A0A1H6PLP0</accession>
<evidence type="ECO:0008006" key="3">
    <source>
        <dbReference type="Google" id="ProtNLM"/>
    </source>
</evidence>
<sequence>MLFKSLAILTAATAAIAAPVACGEQPASNDQKDNHNDTPKYVLNLFPGAGVTGMKPLQVRGENIVWGLTQGYSNFTVDSIGDALANVISDGQPPKELYVADNGQLVVNEHPAETGKGYNGGWGFSGDGSVKEFSSYGTKEFYSCVSNDDPLHGGNDVYVFNGKYACDKPNKFTIGATKE</sequence>
<dbReference type="Proteomes" id="UP000182444">
    <property type="component" value="Chromosome 1F"/>
</dbReference>
<dbReference type="VEuPathDB" id="FungiDB:YALI1_F13476g"/>
<organism evidence="1 2">
    <name type="scientific">Yarrowia lipolytica</name>
    <name type="common">Candida lipolytica</name>
    <dbReference type="NCBI Taxonomy" id="4952"/>
    <lineage>
        <taxon>Eukaryota</taxon>
        <taxon>Fungi</taxon>
        <taxon>Dikarya</taxon>
        <taxon>Ascomycota</taxon>
        <taxon>Saccharomycotina</taxon>
        <taxon>Dipodascomycetes</taxon>
        <taxon>Dipodascales</taxon>
        <taxon>Dipodascales incertae sedis</taxon>
        <taxon>Yarrowia</taxon>
    </lineage>
</organism>
<evidence type="ECO:0000313" key="2">
    <source>
        <dbReference type="Proteomes" id="UP000182444"/>
    </source>
</evidence>
<proteinExistence type="predicted"/>
<dbReference type="VEuPathDB" id="FungiDB:YALI0_F09944g"/>